<organism evidence="2 3">
    <name type="scientific">Alkalispirochaeta americana</name>
    <dbReference type="NCBI Taxonomy" id="159291"/>
    <lineage>
        <taxon>Bacteria</taxon>
        <taxon>Pseudomonadati</taxon>
        <taxon>Spirochaetota</taxon>
        <taxon>Spirochaetia</taxon>
        <taxon>Spirochaetales</taxon>
        <taxon>Spirochaetaceae</taxon>
        <taxon>Alkalispirochaeta</taxon>
    </lineage>
</organism>
<gene>
    <name evidence="2" type="ORF">SAMN05920897_11917</name>
</gene>
<evidence type="ECO:0000313" key="3">
    <source>
        <dbReference type="Proteomes" id="UP000186400"/>
    </source>
</evidence>
<dbReference type="Gene3D" id="1.10.1240.10">
    <property type="entry name" value="Methionine synthase domain"/>
    <property type="match status" value="1"/>
</dbReference>
<dbReference type="RefSeq" id="WP_076489739.1">
    <property type="nucleotide sequence ID" value="NZ_FTMS01000019.1"/>
</dbReference>
<accession>A0A1N6WWI6</accession>
<proteinExistence type="predicted"/>
<dbReference type="OrthoDB" id="5756833at2"/>
<protein>
    <submittedName>
        <fullName evidence="2">Methanogenic corrinoid protein MtbC1</fullName>
    </submittedName>
</protein>
<dbReference type="EMBL" id="FTMS01000019">
    <property type="protein sequence ID" value="SIQ94442.1"/>
    <property type="molecule type" value="Genomic_DNA"/>
</dbReference>
<dbReference type="Proteomes" id="UP000186400">
    <property type="component" value="Unassembled WGS sequence"/>
</dbReference>
<dbReference type="STRING" id="159291.SAMN05920897_11917"/>
<dbReference type="PROSITE" id="PS51332">
    <property type="entry name" value="B12_BINDING"/>
    <property type="match status" value="1"/>
</dbReference>
<dbReference type="Gene3D" id="3.40.50.280">
    <property type="entry name" value="Cobalamin-binding domain"/>
    <property type="match status" value="1"/>
</dbReference>
<dbReference type="Pfam" id="PF02310">
    <property type="entry name" value="B12-binding"/>
    <property type="match status" value="1"/>
</dbReference>
<dbReference type="SUPFAM" id="SSF52242">
    <property type="entry name" value="Cobalamin (vitamin B12)-binding domain"/>
    <property type="match status" value="1"/>
</dbReference>
<dbReference type="InterPro" id="IPR036594">
    <property type="entry name" value="Meth_synthase_dom"/>
</dbReference>
<keyword evidence="3" id="KW-1185">Reference proteome</keyword>
<dbReference type="InterPro" id="IPR003759">
    <property type="entry name" value="Cbl-bd_cap"/>
</dbReference>
<sequence>MKVREEDYQAYLEALLAGGKSECYRHVEAWLSDDIAIRDLYRLVFHRSLYEVGHLWETNQISVAVEHIATAITENLLSLVYPRIFGADHCGCKAVISCIAHEYHQLGGKMVADIFELHGWDGYFLGANTPLDQLCSIVEEKDPDILALSVSVASHLAVLGGMISHLRERYPSLPVLLGGRAFQNGGGESLPDVPGVFYVESLEKLEEMITGGDLCDLHQPGRSFP</sequence>
<dbReference type="Pfam" id="PF02607">
    <property type="entry name" value="B12-binding_2"/>
    <property type="match status" value="1"/>
</dbReference>
<evidence type="ECO:0000313" key="2">
    <source>
        <dbReference type="EMBL" id="SIQ94442.1"/>
    </source>
</evidence>
<dbReference type="CDD" id="cd02065">
    <property type="entry name" value="B12-binding_like"/>
    <property type="match status" value="1"/>
</dbReference>
<dbReference type="GO" id="GO:0046872">
    <property type="term" value="F:metal ion binding"/>
    <property type="evidence" value="ECO:0007669"/>
    <property type="project" value="InterPro"/>
</dbReference>
<name>A0A1N6WWI6_9SPIO</name>
<dbReference type="InterPro" id="IPR006158">
    <property type="entry name" value="Cobalamin-bd"/>
</dbReference>
<dbReference type="AlphaFoldDB" id="A0A1N6WWI6"/>
<reference evidence="2 3" key="1">
    <citation type="submission" date="2017-01" db="EMBL/GenBank/DDBJ databases">
        <authorList>
            <person name="Mah S.A."/>
            <person name="Swanson W.J."/>
            <person name="Moy G.W."/>
            <person name="Vacquier V.D."/>
        </authorList>
    </citation>
    <scope>NUCLEOTIDE SEQUENCE [LARGE SCALE GENOMIC DNA]</scope>
    <source>
        <strain evidence="2 3">ASpG1</strain>
    </source>
</reference>
<dbReference type="InterPro" id="IPR036724">
    <property type="entry name" value="Cobalamin-bd_sf"/>
</dbReference>
<evidence type="ECO:0000259" key="1">
    <source>
        <dbReference type="PROSITE" id="PS51332"/>
    </source>
</evidence>
<dbReference type="GO" id="GO:0031419">
    <property type="term" value="F:cobalamin binding"/>
    <property type="evidence" value="ECO:0007669"/>
    <property type="project" value="InterPro"/>
</dbReference>
<feature type="domain" description="B12-binding" evidence="1">
    <location>
        <begin position="91"/>
        <end position="225"/>
    </location>
</feature>